<keyword evidence="3" id="KW-1185">Reference proteome</keyword>
<reference evidence="2 3" key="1">
    <citation type="submission" date="2020-08" db="EMBL/GenBank/DDBJ databases">
        <title>Genomic Encyclopedia of Type Strains, Phase III (KMG-III): the genomes of soil and plant-associated and newly described type strains.</title>
        <authorList>
            <person name="Whitman W."/>
        </authorList>
    </citation>
    <scope>NUCLEOTIDE SEQUENCE [LARGE SCALE GENOMIC DNA]</scope>
    <source>
        <strain evidence="2 3">CECT 3303</strain>
    </source>
</reference>
<evidence type="ECO:0000313" key="3">
    <source>
        <dbReference type="Proteomes" id="UP000562352"/>
    </source>
</evidence>
<dbReference type="RefSeq" id="WP_184940814.1">
    <property type="nucleotide sequence ID" value="NZ_BAAAWZ010000001.1"/>
</dbReference>
<accession>A0A841CYD0</accession>
<name>A0A841CYD0_PLAVE</name>
<sequence length="55" mass="5924">MIKLEVLRPPTEKRLPERMVFAGLAGLVAVPVAFVAAAALISAFFLDPERCGHFG</sequence>
<evidence type="ECO:0000313" key="2">
    <source>
        <dbReference type="EMBL" id="MBB5962981.1"/>
    </source>
</evidence>
<organism evidence="2 3">
    <name type="scientific">Planomonospora venezuelensis</name>
    <dbReference type="NCBI Taxonomy" id="1999"/>
    <lineage>
        <taxon>Bacteria</taxon>
        <taxon>Bacillati</taxon>
        <taxon>Actinomycetota</taxon>
        <taxon>Actinomycetes</taxon>
        <taxon>Streptosporangiales</taxon>
        <taxon>Streptosporangiaceae</taxon>
        <taxon>Planomonospora</taxon>
    </lineage>
</organism>
<dbReference type="AlphaFoldDB" id="A0A841CYD0"/>
<dbReference type="Proteomes" id="UP000562352">
    <property type="component" value="Unassembled WGS sequence"/>
</dbReference>
<protein>
    <submittedName>
        <fullName evidence="2">Uncharacterized protein</fullName>
    </submittedName>
</protein>
<keyword evidence="1" id="KW-0472">Membrane</keyword>
<feature type="transmembrane region" description="Helical" evidence="1">
    <location>
        <begin position="21"/>
        <end position="46"/>
    </location>
</feature>
<gene>
    <name evidence="2" type="ORF">FHS22_002255</name>
</gene>
<keyword evidence="1" id="KW-0812">Transmembrane</keyword>
<proteinExistence type="predicted"/>
<dbReference type="EMBL" id="JACHJJ010000006">
    <property type="protein sequence ID" value="MBB5962981.1"/>
    <property type="molecule type" value="Genomic_DNA"/>
</dbReference>
<keyword evidence="1" id="KW-1133">Transmembrane helix</keyword>
<comment type="caution">
    <text evidence="2">The sequence shown here is derived from an EMBL/GenBank/DDBJ whole genome shotgun (WGS) entry which is preliminary data.</text>
</comment>
<evidence type="ECO:0000256" key="1">
    <source>
        <dbReference type="SAM" id="Phobius"/>
    </source>
</evidence>